<dbReference type="EMBL" id="GBRH01160766">
    <property type="protein sequence ID" value="JAE37130.1"/>
    <property type="molecule type" value="Transcribed_RNA"/>
</dbReference>
<proteinExistence type="predicted"/>
<sequence>MTIYKLRFSSVILFFVMNCF</sequence>
<reference evidence="1" key="1">
    <citation type="submission" date="2014-09" db="EMBL/GenBank/DDBJ databases">
        <authorList>
            <person name="Magalhaes I.L.F."/>
            <person name="Oliveira U."/>
            <person name="Santos F.R."/>
            <person name="Vidigal T.H.D.A."/>
            <person name="Brescovit A.D."/>
            <person name="Santos A.J."/>
        </authorList>
    </citation>
    <scope>NUCLEOTIDE SEQUENCE</scope>
    <source>
        <tissue evidence="1">Shoot tissue taken approximately 20 cm above the soil surface</tissue>
    </source>
</reference>
<evidence type="ECO:0000313" key="1">
    <source>
        <dbReference type="EMBL" id="JAE37130.1"/>
    </source>
</evidence>
<name>A0A0A9HJ32_ARUDO</name>
<organism evidence="1">
    <name type="scientific">Arundo donax</name>
    <name type="common">Giant reed</name>
    <name type="synonym">Donax arundinaceus</name>
    <dbReference type="NCBI Taxonomy" id="35708"/>
    <lineage>
        <taxon>Eukaryota</taxon>
        <taxon>Viridiplantae</taxon>
        <taxon>Streptophyta</taxon>
        <taxon>Embryophyta</taxon>
        <taxon>Tracheophyta</taxon>
        <taxon>Spermatophyta</taxon>
        <taxon>Magnoliopsida</taxon>
        <taxon>Liliopsida</taxon>
        <taxon>Poales</taxon>
        <taxon>Poaceae</taxon>
        <taxon>PACMAD clade</taxon>
        <taxon>Arundinoideae</taxon>
        <taxon>Arundineae</taxon>
        <taxon>Arundo</taxon>
    </lineage>
</organism>
<reference evidence="1" key="2">
    <citation type="journal article" date="2015" name="Data Brief">
        <title>Shoot transcriptome of the giant reed, Arundo donax.</title>
        <authorList>
            <person name="Barrero R.A."/>
            <person name="Guerrero F.D."/>
            <person name="Moolhuijzen P."/>
            <person name="Goolsby J.A."/>
            <person name="Tidwell J."/>
            <person name="Bellgard S.E."/>
            <person name="Bellgard M.I."/>
        </authorList>
    </citation>
    <scope>NUCLEOTIDE SEQUENCE</scope>
    <source>
        <tissue evidence="1">Shoot tissue taken approximately 20 cm above the soil surface</tissue>
    </source>
</reference>
<dbReference type="AlphaFoldDB" id="A0A0A9HJ32"/>
<protein>
    <submittedName>
        <fullName evidence="1">Uncharacterized protein</fullName>
    </submittedName>
</protein>
<accession>A0A0A9HJ32</accession>